<feature type="region of interest" description="Disordered" evidence="1">
    <location>
        <begin position="243"/>
        <end position="318"/>
    </location>
</feature>
<proteinExistence type="predicted"/>
<sequence length="358" mass="40022">MIQRFLTLLHYNAFSWGFRSRAASKKTKYLVCMPPAQSDEDIILQDALRSATQLQSTFRTVKDYIDLYEAAGCPRELLVKRITGVPSFRLSSSAKRRRRRESVAAGEATSPERNDQEGETEDPPRYHVAVPRDPLPCASVQCRSKVVLDGGTSLSGGAIVEKRVDLEATLEKLRLTESAPYKERWLQQVHEEGRASDIVRTSSAQPHAMNATEREVYLTLKRPDGRRTKFEAIASERSLARPVAVTLQRRNPTNCHRSQHYPTAPSSARLEKLPFPDRPKPPVTLSGQTTLSSPPPSRQPSQSGSPSKSPSTEVQKWRQHMGLVTTEAPLYTIVAKELDLEKSAQDELLKSVASLLRL</sequence>
<evidence type="ECO:0000313" key="2">
    <source>
        <dbReference type="EMBL" id="CUG89547.1"/>
    </source>
</evidence>
<name>A0A0S4JJH6_BODSA</name>
<evidence type="ECO:0000256" key="1">
    <source>
        <dbReference type="SAM" id="MobiDB-lite"/>
    </source>
</evidence>
<accession>A0A0S4JJH6</accession>
<gene>
    <name evidence="2" type="ORF">BSAL_21995</name>
</gene>
<dbReference type="Proteomes" id="UP000051952">
    <property type="component" value="Unassembled WGS sequence"/>
</dbReference>
<feature type="compositionally biased region" description="Basic and acidic residues" evidence="1">
    <location>
        <begin position="269"/>
        <end position="280"/>
    </location>
</feature>
<keyword evidence="3" id="KW-1185">Reference proteome</keyword>
<dbReference type="AlphaFoldDB" id="A0A0S4JJH6"/>
<protein>
    <submittedName>
        <fullName evidence="2">Uncharacterized protein</fullName>
    </submittedName>
</protein>
<organism evidence="2 3">
    <name type="scientific">Bodo saltans</name>
    <name type="common">Flagellated protozoan</name>
    <dbReference type="NCBI Taxonomy" id="75058"/>
    <lineage>
        <taxon>Eukaryota</taxon>
        <taxon>Discoba</taxon>
        <taxon>Euglenozoa</taxon>
        <taxon>Kinetoplastea</taxon>
        <taxon>Metakinetoplastina</taxon>
        <taxon>Eubodonida</taxon>
        <taxon>Bodonidae</taxon>
        <taxon>Bodo</taxon>
    </lineage>
</organism>
<dbReference type="VEuPathDB" id="TriTrypDB:BSAL_21995"/>
<reference evidence="3" key="1">
    <citation type="submission" date="2015-09" db="EMBL/GenBank/DDBJ databases">
        <authorList>
            <consortium name="Pathogen Informatics"/>
        </authorList>
    </citation>
    <scope>NUCLEOTIDE SEQUENCE [LARGE SCALE GENOMIC DNA]</scope>
    <source>
        <strain evidence="3">Lake Konstanz</strain>
    </source>
</reference>
<feature type="compositionally biased region" description="Polar residues" evidence="1">
    <location>
        <begin position="248"/>
        <end position="266"/>
    </location>
</feature>
<dbReference type="EMBL" id="CYKH01001749">
    <property type="protein sequence ID" value="CUG89547.1"/>
    <property type="molecule type" value="Genomic_DNA"/>
</dbReference>
<feature type="compositionally biased region" description="Low complexity" evidence="1">
    <location>
        <begin position="299"/>
        <end position="311"/>
    </location>
</feature>
<evidence type="ECO:0000313" key="3">
    <source>
        <dbReference type="Proteomes" id="UP000051952"/>
    </source>
</evidence>
<feature type="region of interest" description="Disordered" evidence="1">
    <location>
        <begin position="99"/>
        <end position="132"/>
    </location>
</feature>